<comment type="caution">
    <text evidence="2">The sequence shown here is derived from an EMBL/GenBank/DDBJ whole genome shotgun (WGS) entry which is preliminary data.</text>
</comment>
<accession>S2VP28</accession>
<reference evidence="2 3" key="1">
    <citation type="submission" date="2013-05" db="EMBL/GenBank/DDBJ databases">
        <title>The Genome Sequence of Actinobaculum schaalii FB123-CNA2.</title>
        <authorList>
            <consortium name="The Broad Institute Genomics Platform"/>
            <person name="Earl A."/>
            <person name="Ward D."/>
            <person name="Feldgarden M."/>
            <person name="Gevers D."/>
            <person name="Saerens B."/>
            <person name="Vaneechoutte M."/>
            <person name="Walker B."/>
            <person name="Young S."/>
            <person name="Zeng Q."/>
            <person name="Gargeya S."/>
            <person name="Fitzgerald M."/>
            <person name="Haas B."/>
            <person name="Abouelleil A."/>
            <person name="Allen A.W."/>
            <person name="Alvarado L."/>
            <person name="Arachchi H.M."/>
            <person name="Berlin A.M."/>
            <person name="Chapman S.B."/>
            <person name="Gainer-Dewar J."/>
            <person name="Goldberg J."/>
            <person name="Griggs A."/>
            <person name="Gujja S."/>
            <person name="Hansen M."/>
            <person name="Howarth C."/>
            <person name="Imamovic A."/>
            <person name="Ireland A."/>
            <person name="Larimer J."/>
            <person name="McCowan C."/>
            <person name="Murphy C."/>
            <person name="Pearson M."/>
            <person name="Poon T.W."/>
            <person name="Priest M."/>
            <person name="Roberts A."/>
            <person name="Saif S."/>
            <person name="Shea T."/>
            <person name="Sisk P."/>
            <person name="Sykes S."/>
            <person name="Wortman J."/>
            <person name="Nusbaum C."/>
            <person name="Birren B."/>
        </authorList>
    </citation>
    <scope>NUCLEOTIDE SEQUENCE [LARGE SCALE GENOMIC DNA]</scope>
    <source>
        <strain evidence="2 3">FB123-CNA-2</strain>
    </source>
</reference>
<gene>
    <name evidence="2" type="ORF">HMPREF9237_00311</name>
</gene>
<dbReference type="EMBL" id="AGWM01000004">
    <property type="protein sequence ID" value="EPD27755.1"/>
    <property type="molecule type" value="Genomic_DNA"/>
</dbReference>
<evidence type="ECO:0000313" key="2">
    <source>
        <dbReference type="EMBL" id="EPD27755.1"/>
    </source>
</evidence>
<evidence type="ECO:0000313" key="3">
    <source>
        <dbReference type="Proteomes" id="UP000014393"/>
    </source>
</evidence>
<protein>
    <submittedName>
        <fullName evidence="2">Uncharacterized protein</fullName>
    </submittedName>
</protein>
<feature type="region of interest" description="Disordered" evidence="1">
    <location>
        <begin position="1"/>
        <end position="24"/>
    </location>
</feature>
<dbReference type="PATRIC" id="fig|883067.3.peg.313"/>
<sequence>AHATPVGHATPGAHATPVGHATPGASVAPVARFAIPGGSRADIGKIAFEAGVQLDELTTVHRSLEDIFMDLTGHDVEYGAGRPTTNLPGGHR</sequence>
<organism evidence="2 3">
    <name type="scientific">Actinotignum schaalii FB123-CNA-2</name>
    <dbReference type="NCBI Taxonomy" id="883067"/>
    <lineage>
        <taxon>Bacteria</taxon>
        <taxon>Bacillati</taxon>
        <taxon>Actinomycetota</taxon>
        <taxon>Actinomycetes</taxon>
        <taxon>Actinomycetales</taxon>
        <taxon>Actinomycetaceae</taxon>
        <taxon>Actinotignum</taxon>
    </lineage>
</organism>
<dbReference type="HOGENOM" id="CLU_2418118_0_0_11"/>
<keyword evidence="3" id="KW-1185">Reference proteome</keyword>
<feature type="non-terminal residue" evidence="2">
    <location>
        <position position="1"/>
    </location>
</feature>
<evidence type="ECO:0000256" key="1">
    <source>
        <dbReference type="SAM" id="MobiDB-lite"/>
    </source>
</evidence>
<dbReference type="Proteomes" id="UP000014393">
    <property type="component" value="Unassembled WGS sequence"/>
</dbReference>
<dbReference type="AlphaFoldDB" id="S2VP28"/>
<name>S2VP28_9ACTO</name>
<proteinExistence type="predicted"/>